<keyword evidence="2" id="KW-1185">Reference proteome</keyword>
<dbReference type="Pfam" id="PF24066">
    <property type="entry name" value="Hisat_C"/>
    <property type="match status" value="1"/>
</dbReference>
<dbReference type="PANTHER" id="PTHR47403">
    <property type="entry name" value="LOC100145250 PROTEIN"/>
    <property type="match status" value="1"/>
</dbReference>
<gene>
    <name evidence="3" type="primary">LOC118404674</name>
</gene>
<dbReference type="OrthoDB" id="8889733at2759"/>
<dbReference type="Gene3D" id="3.40.630.30">
    <property type="match status" value="1"/>
</dbReference>
<name>A0A9J7HK21_BRAFL</name>
<reference evidence="2" key="1">
    <citation type="journal article" date="2020" name="Nat. Ecol. Evol.">
        <title>Deeply conserved synteny resolves early events in vertebrate evolution.</title>
        <authorList>
            <person name="Simakov O."/>
            <person name="Marletaz F."/>
            <person name="Yue J.X."/>
            <person name="O'Connell B."/>
            <person name="Jenkins J."/>
            <person name="Brandt A."/>
            <person name="Calef R."/>
            <person name="Tung C.H."/>
            <person name="Huang T.K."/>
            <person name="Schmutz J."/>
            <person name="Satoh N."/>
            <person name="Yu J.K."/>
            <person name="Putnam N.H."/>
            <person name="Green R.E."/>
            <person name="Rokhsar D.S."/>
        </authorList>
    </citation>
    <scope>NUCLEOTIDE SEQUENCE [LARGE SCALE GENOMIC DNA]</scope>
    <source>
        <strain evidence="2">S238N-H82</strain>
    </source>
</reference>
<dbReference type="Proteomes" id="UP000001554">
    <property type="component" value="Chromosome 17"/>
</dbReference>
<dbReference type="RefSeq" id="XP_035659810.1">
    <property type="nucleotide sequence ID" value="XM_035803917.1"/>
</dbReference>
<dbReference type="PANTHER" id="PTHR47403:SF6">
    <property type="entry name" value="N-ACETYLTRANSFERASE DOMAIN-CONTAINING PROTEIN"/>
    <property type="match status" value="1"/>
</dbReference>
<dbReference type="SUPFAM" id="SSF55729">
    <property type="entry name" value="Acyl-CoA N-acyltransferases (Nat)"/>
    <property type="match status" value="1"/>
</dbReference>
<evidence type="ECO:0000259" key="1">
    <source>
        <dbReference type="Pfam" id="PF24066"/>
    </source>
</evidence>
<feature type="domain" description="Histidine N-acetyltransferase C-terminal" evidence="1">
    <location>
        <begin position="259"/>
        <end position="343"/>
    </location>
</feature>
<evidence type="ECO:0000313" key="2">
    <source>
        <dbReference type="Proteomes" id="UP000001554"/>
    </source>
</evidence>
<dbReference type="GeneID" id="118404674"/>
<dbReference type="AlphaFoldDB" id="A0A9J7HK21"/>
<sequence length="382" mass="43341">MCTASYCKRYSLFVRLSGSILTSAWRLPTRPLDPCWFQTRPKITRPKFKFTKVLKMADNTTSGADLALTFRMACHGDYDSVMRMSEGIYEGKDYLPAFFHSFIDDPDVIVFLALVSDQVVGLRASKITESGTAFIVKAARIAPDWRGQGIDRRLSLHQDQWMRQNRPTVKYKRSTAFSLSQGVTESMKKKMRYIFSMPFIEYQSEPNLWWRQDPAQLAQLDTTGLPDVVPLQDADDDFCTAVQKWLPAGACGTHDGKPVILVDWDPFTLSPANLKYLQAQNKIYVLKHEGEVSLSISNTYLSPSARMLCVQIYAKDLATVLKHLLTHLKDASRTYHGDAICTSVFVSQFELEDAMHDFCRQTLQMDPVQPSKTQALAFEAVM</sequence>
<dbReference type="InterPro" id="IPR056483">
    <property type="entry name" value="Hisat_C"/>
</dbReference>
<evidence type="ECO:0000313" key="3">
    <source>
        <dbReference type="RefSeq" id="XP_035659810.1"/>
    </source>
</evidence>
<dbReference type="InterPro" id="IPR016181">
    <property type="entry name" value="Acyl_CoA_acyltransferase"/>
</dbReference>
<dbReference type="OMA" id="FITANTH"/>
<accession>A0A9J7HK21</accession>
<reference evidence="3" key="2">
    <citation type="submission" date="2025-08" db="UniProtKB">
        <authorList>
            <consortium name="RefSeq"/>
        </authorList>
    </citation>
    <scope>IDENTIFICATION</scope>
    <source>
        <strain evidence="3">S238N-H82</strain>
        <tissue evidence="3">Testes</tissue>
    </source>
</reference>
<protein>
    <submittedName>
        <fullName evidence="3">Probable N-acetyltransferase 16 isoform X2</fullName>
    </submittedName>
</protein>
<organism evidence="2 3">
    <name type="scientific">Branchiostoma floridae</name>
    <name type="common">Florida lancelet</name>
    <name type="synonym">Amphioxus</name>
    <dbReference type="NCBI Taxonomy" id="7739"/>
    <lineage>
        <taxon>Eukaryota</taxon>
        <taxon>Metazoa</taxon>
        <taxon>Chordata</taxon>
        <taxon>Cephalochordata</taxon>
        <taxon>Leptocardii</taxon>
        <taxon>Amphioxiformes</taxon>
        <taxon>Branchiostomatidae</taxon>
        <taxon>Branchiostoma</taxon>
    </lineage>
</organism>
<proteinExistence type="predicted"/>